<organism evidence="11 12">
    <name type="scientific">Alloyangia pacifica</name>
    <dbReference type="NCBI Taxonomy" id="311180"/>
    <lineage>
        <taxon>Bacteria</taxon>
        <taxon>Pseudomonadati</taxon>
        <taxon>Pseudomonadota</taxon>
        <taxon>Alphaproteobacteria</taxon>
        <taxon>Rhodobacterales</taxon>
        <taxon>Roseobacteraceae</taxon>
        <taxon>Alloyangia</taxon>
    </lineage>
</organism>
<keyword evidence="2 9" id="KW-0813">Transport</keyword>
<dbReference type="InterPro" id="IPR055348">
    <property type="entry name" value="DctQ"/>
</dbReference>
<sequence length="195" mass="21050">MLDRTSSNSGVTAMRGGAALPNLIRFLRLCLTALRRLVDGVALLLLAYMACAIAAQIIGRYFFNYSIAWSEETATFAQVWLTLLGAGIAMRYNQHVGVDVLIRKAPLPVQRLCSGASLLLGIWFLGVVVVGSLSMLAIGFMVKSPALRIPMAVPYMALPVGFGYFLIEYAVTTLPKVIDPRRAEPAQDSDVEGAA</sequence>
<dbReference type="RefSeq" id="WP_092420284.1">
    <property type="nucleotide sequence ID" value="NZ_FNCL01000001.1"/>
</dbReference>
<dbReference type="STRING" id="311180.SAMN04488050_102513"/>
<keyword evidence="6 9" id="KW-1133">Transmembrane helix</keyword>
<evidence type="ECO:0000256" key="5">
    <source>
        <dbReference type="ARBA" id="ARBA00022692"/>
    </source>
</evidence>
<dbReference type="PANTHER" id="PTHR35011:SF2">
    <property type="entry name" value="2,3-DIKETO-L-GULONATE TRAP TRANSPORTER SMALL PERMEASE PROTEIN YIAM"/>
    <property type="match status" value="1"/>
</dbReference>
<dbReference type="GO" id="GO:0022857">
    <property type="term" value="F:transmembrane transporter activity"/>
    <property type="evidence" value="ECO:0007669"/>
    <property type="project" value="UniProtKB-UniRule"/>
</dbReference>
<comment type="subunit">
    <text evidence="9">The complex comprises the extracytoplasmic solute receptor protein and the two transmembrane proteins.</text>
</comment>
<comment type="function">
    <text evidence="9">Part of the tripartite ATP-independent periplasmic (TRAP) transport system.</text>
</comment>
<keyword evidence="3" id="KW-1003">Cell membrane</keyword>
<evidence type="ECO:0000256" key="3">
    <source>
        <dbReference type="ARBA" id="ARBA00022475"/>
    </source>
</evidence>
<evidence type="ECO:0000313" key="12">
    <source>
        <dbReference type="Proteomes" id="UP000199392"/>
    </source>
</evidence>
<dbReference type="OrthoDB" id="4964541at2"/>
<evidence type="ECO:0000256" key="2">
    <source>
        <dbReference type="ARBA" id="ARBA00022448"/>
    </source>
</evidence>
<dbReference type="Pfam" id="PF04290">
    <property type="entry name" value="DctQ"/>
    <property type="match status" value="1"/>
</dbReference>
<comment type="subcellular location">
    <subcellularLocation>
        <location evidence="1 9">Cell inner membrane</location>
        <topology evidence="1 9">Multi-pass membrane protein</topology>
    </subcellularLocation>
</comment>
<dbReference type="AlphaFoldDB" id="A0A1I6QYP8"/>
<evidence type="ECO:0000256" key="7">
    <source>
        <dbReference type="ARBA" id="ARBA00023136"/>
    </source>
</evidence>
<feature type="transmembrane region" description="Helical" evidence="9">
    <location>
        <begin position="152"/>
        <end position="172"/>
    </location>
</feature>
<protein>
    <recommendedName>
        <fullName evidence="9">TRAP transporter small permease protein</fullName>
    </recommendedName>
</protein>
<dbReference type="InterPro" id="IPR007387">
    <property type="entry name" value="TRAP_DctQ"/>
</dbReference>
<keyword evidence="5 9" id="KW-0812">Transmembrane</keyword>
<keyword evidence="4 9" id="KW-0997">Cell inner membrane</keyword>
<evidence type="ECO:0000256" key="1">
    <source>
        <dbReference type="ARBA" id="ARBA00004429"/>
    </source>
</evidence>
<reference evidence="12" key="1">
    <citation type="submission" date="2016-10" db="EMBL/GenBank/DDBJ databases">
        <authorList>
            <person name="Varghese N."/>
            <person name="Submissions S."/>
        </authorList>
    </citation>
    <scope>NUCLEOTIDE SEQUENCE [LARGE SCALE GENOMIC DNA]</scope>
    <source>
        <strain evidence="12">DSM 26894</strain>
    </source>
</reference>
<evidence type="ECO:0000256" key="9">
    <source>
        <dbReference type="RuleBase" id="RU369079"/>
    </source>
</evidence>
<evidence type="ECO:0000256" key="6">
    <source>
        <dbReference type="ARBA" id="ARBA00022989"/>
    </source>
</evidence>
<evidence type="ECO:0000256" key="4">
    <source>
        <dbReference type="ARBA" id="ARBA00022519"/>
    </source>
</evidence>
<feature type="transmembrane region" description="Helical" evidence="9">
    <location>
        <begin position="75"/>
        <end position="92"/>
    </location>
</feature>
<evidence type="ECO:0000259" key="10">
    <source>
        <dbReference type="Pfam" id="PF04290"/>
    </source>
</evidence>
<feature type="transmembrane region" description="Helical" evidence="9">
    <location>
        <begin position="112"/>
        <end position="140"/>
    </location>
</feature>
<gene>
    <name evidence="11" type="ORF">SAMN04488050_102513</name>
</gene>
<proteinExistence type="inferred from homology"/>
<dbReference type="GO" id="GO:0005886">
    <property type="term" value="C:plasma membrane"/>
    <property type="evidence" value="ECO:0007669"/>
    <property type="project" value="UniProtKB-SubCell"/>
</dbReference>
<evidence type="ECO:0000313" key="11">
    <source>
        <dbReference type="EMBL" id="SFS57599.1"/>
    </source>
</evidence>
<name>A0A1I6QYP8_9RHOB</name>
<dbReference type="GO" id="GO:0015740">
    <property type="term" value="P:C4-dicarboxylate transport"/>
    <property type="evidence" value="ECO:0007669"/>
    <property type="project" value="TreeGrafter"/>
</dbReference>
<keyword evidence="7 9" id="KW-0472">Membrane</keyword>
<comment type="similarity">
    <text evidence="8 9">Belongs to the TRAP transporter small permease family.</text>
</comment>
<evidence type="ECO:0000256" key="8">
    <source>
        <dbReference type="ARBA" id="ARBA00038436"/>
    </source>
</evidence>
<feature type="domain" description="Tripartite ATP-independent periplasmic transporters DctQ component" evidence="10">
    <location>
        <begin position="49"/>
        <end position="172"/>
    </location>
</feature>
<dbReference type="PANTHER" id="PTHR35011">
    <property type="entry name" value="2,3-DIKETO-L-GULONATE TRAP TRANSPORTER SMALL PERMEASE PROTEIN YIAM"/>
    <property type="match status" value="1"/>
</dbReference>
<dbReference type="EMBL" id="FOZW01000002">
    <property type="protein sequence ID" value="SFS57599.1"/>
    <property type="molecule type" value="Genomic_DNA"/>
</dbReference>
<accession>A0A1I6QYP8</accession>
<feature type="transmembrane region" description="Helical" evidence="9">
    <location>
        <begin position="41"/>
        <end position="63"/>
    </location>
</feature>
<dbReference type="Proteomes" id="UP000199392">
    <property type="component" value="Unassembled WGS sequence"/>
</dbReference>
<keyword evidence="12" id="KW-1185">Reference proteome</keyword>